<evidence type="ECO:0000256" key="1">
    <source>
        <dbReference type="ARBA" id="ARBA00004123"/>
    </source>
</evidence>
<dbReference type="STRING" id="35525.A0A164LX31"/>
<comment type="caution">
    <text evidence="7">The sequence shown here is derived from an EMBL/GenBank/DDBJ whole genome shotgun (WGS) entry which is preliminary data.</text>
</comment>
<dbReference type="SUPFAM" id="SSF57667">
    <property type="entry name" value="beta-beta-alpha zinc fingers"/>
    <property type="match status" value="1"/>
</dbReference>
<proteinExistence type="inferred from homology"/>
<dbReference type="InterPro" id="IPR038254">
    <property type="entry name" value="KIN17_WH-like_sf"/>
</dbReference>
<feature type="region of interest" description="Disordered" evidence="5">
    <location>
        <begin position="246"/>
        <end position="273"/>
    </location>
</feature>
<dbReference type="InterPro" id="IPR014722">
    <property type="entry name" value="Rib_uL2_dom2"/>
</dbReference>
<dbReference type="Gene3D" id="1.10.10.2030">
    <property type="entry name" value="DNA/RNA-binding protein Kin17, conserved domain"/>
    <property type="match status" value="1"/>
</dbReference>
<keyword evidence="8" id="KW-1185">Reference proteome</keyword>
<dbReference type="FunFam" id="2.30.30.140:FF:000031">
    <property type="entry name" value="DNA/RNA-binding protein KIN17 isoform X1"/>
    <property type="match status" value="1"/>
</dbReference>
<protein>
    <submittedName>
        <fullName evidence="7">DNA/RNA-binding protein KIN17</fullName>
    </submittedName>
</protein>
<dbReference type="GO" id="GO:0006260">
    <property type="term" value="P:DNA replication"/>
    <property type="evidence" value="ECO:0007669"/>
    <property type="project" value="TreeGrafter"/>
</dbReference>
<evidence type="ECO:0000256" key="3">
    <source>
        <dbReference type="ARBA" id="ARBA00023054"/>
    </source>
</evidence>
<evidence type="ECO:0000313" key="8">
    <source>
        <dbReference type="Proteomes" id="UP000076858"/>
    </source>
</evidence>
<dbReference type="FunFam" id="2.30.30.30:FF:000021">
    <property type="entry name" value="DNA/RNA-binding protein KIN17, putative"/>
    <property type="match status" value="1"/>
</dbReference>
<feature type="domain" description="DNA/RNA-binding protein Kin17 WH-like" evidence="6">
    <location>
        <begin position="95"/>
        <end position="202"/>
    </location>
</feature>
<dbReference type="AlphaFoldDB" id="A0A164LX31"/>
<dbReference type="OrthoDB" id="10266249at2759"/>
<dbReference type="Pfam" id="PF25095">
    <property type="entry name" value="C2H2-zf_KIN17"/>
    <property type="match status" value="1"/>
</dbReference>
<dbReference type="InterPro" id="IPR037321">
    <property type="entry name" value="KIN17-like"/>
</dbReference>
<dbReference type="Gene3D" id="2.30.30.30">
    <property type="match status" value="1"/>
</dbReference>
<dbReference type="InterPro" id="IPR056767">
    <property type="entry name" value="C2H2-Znf_KIN17"/>
</dbReference>
<dbReference type="CDD" id="cd13155">
    <property type="entry name" value="KOW_KIN17"/>
    <property type="match status" value="1"/>
</dbReference>
<organism evidence="7 8">
    <name type="scientific">Daphnia magna</name>
    <dbReference type="NCBI Taxonomy" id="35525"/>
    <lineage>
        <taxon>Eukaryota</taxon>
        <taxon>Metazoa</taxon>
        <taxon>Ecdysozoa</taxon>
        <taxon>Arthropoda</taxon>
        <taxon>Crustacea</taxon>
        <taxon>Branchiopoda</taxon>
        <taxon>Diplostraca</taxon>
        <taxon>Cladocera</taxon>
        <taxon>Anomopoda</taxon>
        <taxon>Daphniidae</taxon>
        <taxon>Daphnia</taxon>
    </lineage>
</organism>
<gene>
    <name evidence="7" type="ORF">APZ42_032833</name>
</gene>
<evidence type="ECO:0000313" key="7">
    <source>
        <dbReference type="EMBL" id="KZS04517.1"/>
    </source>
</evidence>
<dbReference type="GO" id="GO:0006974">
    <property type="term" value="P:DNA damage response"/>
    <property type="evidence" value="ECO:0007669"/>
    <property type="project" value="TreeGrafter"/>
</dbReference>
<sequence>MILGRLHYCVNYYRLSTNNKRGAWKIRRFVVFFIEFKVLRTIKMGKAEVGTPKWIGNKMKSKGLQKLRWYCQMCQKQCRDENGFKCHTSSESHQRQLLLFADNSRKYLDEFSHEFEKDFLNLLRRQFGTKRVHANVVYQEYIRDRNHTHMNATRWTSLTGLCKHLSRHGKKPLLEQRHWTKKQKMDKDDQERVYDFIEKQVQKGKKEGDEEEAVFTEFKRENPEEKIQIQLGSKIKKEEVQLVPSSSFADKKDVKPGKSSDTDDSTFKMPYSKDIKKEKTTEKRKLSALDEIMREQEASKEKSGRKDYWLTENIVVKVVTKSLGDKYYKKKGFIKQVIDKYGAMVTMIDTGHTLKLDQSHLETVIPAEGRIVMVVNGAYRGYRAVLKSLDAKHFCVTITIDSGPVKGRIVEGVQYEDICKIHTE</sequence>
<name>A0A164LX31_9CRUS</name>
<feature type="compositionally biased region" description="Basic and acidic residues" evidence="5">
    <location>
        <begin position="249"/>
        <end position="261"/>
    </location>
</feature>
<keyword evidence="4" id="KW-0539">Nucleus</keyword>
<evidence type="ECO:0000256" key="5">
    <source>
        <dbReference type="SAM" id="MobiDB-lite"/>
    </source>
</evidence>
<dbReference type="Pfam" id="PF25092">
    <property type="entry name" value="SH3_KIN17_C"/>
    <property type="match status" value="1"/>
</dbReference>
<comment type="similarity">
    <text evidence="2">Belongs to the KIN17 family.</text>
</comment>
<dbReference type="InterPro" id="IPR036236">
    <property type="entry name" value="Znf_C2H2_sf"/>
</dbReference>
<dbReference type="PANTHER" id="PTHR12805:SF0">
    <property type="entry name" value="DNA_RNA-BINDING PROTEIN KIN17"/>
    <property type="match status" value="1"/>
</dbReference>
<dbReference type="Proteomes" id="UP000076858">
    <property type="component" value="Unassembled WGS sequence"/>
</dbReference>
<dbReference type="InterPro" id="IPR041330">
    <property type="entry name" value="KN17_SH3"/>
</dbReference>
<evidence type="ECO:0000259" key="6">
    <source>
        <dbReference type="SMART" id="SM01253"/>
    </source>
</evidence>
<dbReference type="InterPro" id="IPR041995">
    <property type="entry name" value="KOW_KIN17"/>
</dbReference>
<dbReference type="Pfam" id="PF10357">
    <property type="entry name" value="WH_KIN17"/>
    <property type="match status" value="1"/>
</dbReference>
<comment type="subcellular location">
    <subcellularLocation>
        <location evidence="1">Nucleus</location>
    </subcellularLocation>
</comment>
<evidence type="ECO:0000256" key="4">
    <source>
        <dbReference type="ARBA" id="ARBA00023242"/>
    </source>
</evidence>
<dbReference type="PANTHER" id="PTHR12805">
    <property type="entry name" value="KIN17 KIN, ANTIGENIC DETERMINANT OF RECA PROTEIN HOMOLOG"/>
    <property type="match status" value="1"/>
</dbReference>
<dbReference type="Pfam" id="PF18131">
    <property type="entry name" value="KN17_SH3"/>
    <property type="match status" value="1"/>
</dbReference>
<reference evidence="7 8" key="1">
    <citation type="submission" date="2016-03" db="EMBL/GenBank/DDBJ databases">
        <title>EvidentialGene: Evidence-directed Construction of Genes on Genomes.</title>
        <authorList>
            <person name="Gilbert D.G."/>
            <person name="Choi J.-H."/>
            <person name="Mockaitis K."/>
            <person name="Colbourne J."/>
            <person name="Pfrender M."/>
        </authorList>
    </citation>
    <scope>NUCLEOTIDE SEQUENCE [LARGE SCALE GENOMIC DNA]</scope>
    <source>
        <strain evidence="7 8">Xinb3</strain>
        <tissue evidence="7">Complete organism</tissue>
    </source>
</reference>
<dbReference type="SMART" id="SM01253">
    <property type="entry name" value="Kin17_mid"/>
    <property type="match status" value="1"/>
</dbReference>
<dbReference type="GO" id="GO:0003690">
    <property type="term" value="F:double-stranded DNA binding"/>
    <property type="evidence" value="ECO:0007669"/>
    <property type="project" value="TreeGrafter"/>
</dbReference>
<keyword evidence="3" id="KW-0175">Coiled coil</keyword>
<evidence type="ECO:0000256" key="2">
    <source>
        <dbReference type="ARBA" id="ARBA00008517"/>
    </source>
</evidence>
<dbReference type="Gene3D" id="2.30.30.140">
    <property type="match status" value="1"/>
</dbReference>
<dbReference type="InterPro" id="IPR019447">
    <property type="entry name" value="DNA/RNA-bd_Kin17_WH-like_dom"/>
</dbReference>
<dbReference type="GO" id="GO:0005634">
    <property type="term" value="C:nucleus"/>
    <property type="evidence" value="ECO:0007669"/>
    <property type="project" value="UniProtKB-SubCell"/>
</dbReference>
<accession>A0A164LX31</accession>
<dbReference type="EMBL" id="LRGB01003123">
    <property type="protein sequence ID" value="KZS04517.1"/>
    <property type="molecule type" value="Genomic_DNA"/>
</dbReference>